<accession>A0A2T2YAZ6</accession>
<dbReference type="InterPro" id="IPR004675">
    <property type="entry name" value="AhpD_core"/>
</dbReference>
<dbReference type="PANTHER" id="PTHR35446:SF2">
    <property type="entry name" value="CARBOXYMUCONOLACTONE DECARBOXYLASE-LIKE DOMAIN-CONTAINING PROTEIN"/>
    <property type="match status" value="1"/>
</dbReference>
<keyword evidence="3" id="KW-1185">Reference proteome</keyword>
<dbReference type="Gene3D" id="1.20.1290.10">
    <property type="entry name" value="AhpD-like"/>
    <property type="match status" value="1"/>
</dbReference>
<evidence type="ECO:0000313" key="2">
    <source>
        <dbReference type="EMBL" id="PSR52700.1"/>
    </source>
</evidence>
<dbReference type="RefSeq" id="WP_106926584.1">
    <property type="nucleotide sequence ID" value="NZ_PYFT01000001.1"/>
</dbReference>
<reference evidence="2 3" key="1">
    <citation type="submission" date="2018-03" db="EMBL/GenBank/DDBJ databases">
        <title>Adhaeribacter sp. HMF7605 Genome sequencing and assembly.</title>
        <authorList>
            <person name="Kang H."/>
            <person name="Kang J."/>
            <person name="Cha I."/>
            <person name="Kim H."/>
            <person name="Joh K."/>
        </authorList>
    </citation>
    <scope>NUCLEOTIDE SEQUENCE [LARGE SCALE GENOMIC DNA]</scope>
    <source>
        <strain evidence="2 3">HMF7605</strain>
    </source>
</reference>
<dbReference type="AlphaFoldDB" id="A0A2T2YAZ6"/>
<dbReference type="EMBL" id="PYFT01000001">
    <property type="protein sequence ID" value="PSR52700.1"/>
    <property type="molecule type" value="Genomic_DNA"/>
</dbReference>
<dbReference type="OrthoDB" id="9808310at2"/>
<dbReference type="Proteomes" id="UP000240357">
    <property type="component" value="Unassembled WGS sequence"/>
</dbReference>
<sequence length="185" mass="20079">MAHINVLEGVPGIRSLVMFRPDTGQHLYDLAQVLLRGESPLAAADRELIATYVSHLNNCMFCRNSHAAAARCLYGPDNSYHVDEVLADMNQSAVSPKLKALLRIAGKTQILGKAVLPADIVAARDLGATDREIHDTVLIAATFCMFNRYVDGLASLTPTDDAAYVAMGQRLAEHGYVTPQRSTNN</sequence>
<evidence type="ECO:0000259" key="1">
    <source>
        <dbReference type="Pfam" id="PF02627"/>
    </source>
</evidence>
<organism evidence="2 3">
    <name type="scientific">Adhaeribacter arboris</name>
    <dbReference type="NCBI Taxonomy" id="2072846"/>
    <lineage>
        <taxon>Bacteria</taxon>
        <taxon>Pseudomonadati</taxon>
        <taxon>Bacteroidota</taxon>
        <taxon>Cytophagia</taxon>
        <taxon>Cytophagales</taxon>
        <taxon>Hymenobacteraceae</taxon>
        <taxon>Adhaeribacter</taxon>
    </lineage>
</organism>
<feature type="domain" description="Carboxymuconolactone decarboxylase-like" evidence="1">
    <location>
        <begin position="21"/>
        <end position="71"/>
    </location>
</feature>
<dbReference type="NCBIfam" id="TIGR00778">
    <property type="entry name" value="ahpD_dom"/>
    <property type="match status" value="1"/>
</dbReference>
<dbReference type="InterPro" id="IPR029032">
    <property type="entry name" value="AhpD-like"/>
</dbReference>
<dbReference type="PANTHER" id="PTHR35446">
    <property type="entry name" value="SI:CH211-175M2.5"/>
    <property type="match status" value="1"/>
</dbReference>
<comment type="caution">
    <text evidence="2">The sequence shown here is derived from an EMBL/GenBank/DDBJ whole genome shotgun (WGS) entry which is preliminary data.</text>
</comment>
<dbReference type="SUPFAM" id="SSF69118">
    <property type="entry name" value="AhpD-like"/>
    <property type="match status" value="1"/>
</dbReference>
<protein>
    <submittedName>
        <fullName evidence="2">Carboxymuconolactone decarboxylase</fullName>
    </submittedName>
</protein>
<proteinExistence type="predicted"/>
<name>A0A2T2YAZ6_9BACT</name>
<dbReference type="InterPro" id="IPR003779">
    <property type="entry name" value="CMD-like"/>
</dbReference>
<gene>
    <name evidence="2" type="ORF">AHMF7605_03750</name>
</gene>
<dbReference type="Pfam" id="PF02627">
    <property type="entry name" value="CMD"/>
    <property type="match status" value="1"/>
</dbReference>
<evidence type="ECO:0000313" key="3">
    <source>
        <dbReference type="Proteomes" id="UP000240357"/>
    </source>
</evidence>
<dbReference type="GO" id="GO:0051920">
    <property type="term" value="F:peroxiredoxin activity"/>
    <property type="evidence" value="ECO:0007669"/>
    <property type="project" value="InterPro"/>
</dbReference>